<dbReference type="PANTHER" id="PTHR39453">
    <property type="entry name" value="PHOSPHATE PROPANOYLTRANSFERASE"/>
    <property type="match status" value="1"/>
</dbReference>
<keyword evidence="5 10" id="KW-0808">Transferase</keyword>
<evidence type="ECO:0000256" key="1">
    <source>
        <dbReference type="ARBA" id="ARBA00001947"/>
    </source>
</evidence>
<evidence type="ECO:0000256" key="9">
    <source>
        <dbReference type="ARBA" id="ARBA00047589"/>
    </source>
</evidence>
<evidence type="ECO:0000256" key="3">
    <source>
        <dbReference type="ARBA" id="ARBA00012206"/>
    </source>
</evidence>
<dbReference type="GO" id="GO:0016747">
    <property type="term" value="F:acyltransferase activity, transferring groups other than amino-acyl groups"/>
    <property type="evidence" value="ECO:0007669"/>
    <property type="project" value="InterPro"/>
</dbReference>
<evidence type="ECO:0000256" key="2">
    <source>
        <dbReference type="ARBA" id="ARBA00007342"/>
    </source>
</evidence>
<gene>
    <name evidence="11" type="primary">pduL</name>
    <name evidence="11" type="ORF">FYJ64_00205</name>
</gene>
<accession>A0A6L5Y1Q8</accession>
<dbReference type="Proteomes" id="UP000474676">
    <property type="component" value="Unassembled WGS sequence"/>
</dbReference>
<comment type="pathway">
    <text evidence="10">Polyol metabolism; 1,2-propanediol degradation.</text>
</comment>
<evidence type="ECO:0000256" key="10">
    <source>
        <dbReference type="PIRNR" id="PIRNR010130"/>
    </source>
</evidence>
<evidence type="ECO:0000256" key="4">
    <source>
        <dbReference type="ARBA" id="ARBA00020837"/>
    </source>
</evidence>
<organism evidence="11 12">
    <name type="scientific">Hornefia butyriciproducens</name>
    <dbReference type="NCBI Taxonomy" id="2652293"/>
    <lineage>
        <taxon>Bacteria</taxon>
        <taxon>Bacillati</taxon>
        <taxon>Bacillota</taxon>
        <taxon>Clostridia</taxon>
        <taxon>Peptostreptococcales</taxon>
        <taxon>Anaerovoracaceae</taxon>
        <taxon>Hornefia</taxon>
    </lineage>
</organism>
<comment type="catalytic activity">
    <reaction evidence="9 10">
        <text>propanoyl-CoA + phosphate = propanoyl phosphate + CoA</text>
        <dbReference type="Rhea" id="RHEA:28046"/>
        <dbReference type="ChEBI" id="CHEBI:43474"/>
        <dbReference type="ChEBI" id="CHEBI:57287"/>
        <dbReference type="ChEBI" id="CHEBI:57392"/>
        <dbReference type="ChEBI" id="CHEBI:58933"/>
        <dbReference type="EC" id="2.3.1.222"/>
    </reaction>
</comment>
<dbReference type="EC" id="2.3.1.222" evidence="3 10"/>
<comment type="cofactor">
    <cofactor evidence="1">
        <name>Zn(2+)</name>
        <dbReference type="ChEBI" id="CHEBI:29105"/>
    </cofactor>
</comment>
<keyword evidence="6" id="KW-0479">Metal-binding</keyword>
<keyword evidence="12" id="KW-1185">Reference proteome</keyword>
<dbReference type="AlphaFoldDB" id="A0A6L5Y1Q8"/>
<protein>
    <recommendedName>
        <fullName evidence="4 10">Phosphate propanoyltransferase</fullName>
        <ecNumber evidence="3 10">2.3.1.222</ecNumber>
    </recommendedName>
</protein>
<dbReference type="UniPathway" id="UPA00621"/>
<evidence type="ECO:0000313" key="12">
    <source>
        <dbReference type="Proteomes" id="UP000474676"/>
    </source>
</evidence>
<dbReference type="Pfam" id="PF06130">
    <property type="entry name" value="PTAC"/>
    <property type="match status" value="1"/>
</dbReference>
<sequence>MTMGYKIKVNASNKHIHLDQEDLDTLFGKGYELTLKKELIQPGQFASEEKVDIVGPKTTFKGIRVLGPCRKDTQLELALTDCRQIGIDAPIRESGDVQGTPGCKIIGPKGEVDLEYGVIVAKRHAHFHPSQAEPLGIKDGQILKLKIETPDRTTIYDDVVARVKDYYTAEVHVDTDEANAAAMGGGIEGEILLDE</sequence>
<dbReference type="GO" id="GO:0051144">
    <property type="term" value="P:1,2-propanediol catabolic process"/>
    <property type="evidence" value="ECO:0007669"/>
    <property type="project" value="UniProtKB-UniPathway"/>
</dbReference>
<evidence type="ECO:0000256" key="5">
    <source>
        <dbReference type="ARBA" id="ARBA00022679"/>
    </source>
</evidence>
<dbReference type="GO" id="GO:0046872">
    <property type="term" value="F:metal ion binding"/>
    <property type="evidence" value="ECO:0007669"/>
    <property type="project" value="UniProtKB-KW"/>
</dbReference>
<comment type="similarity">
    <text evidence="2 10">Belongs to the PduL family.</text>
</comment>
<dbReference type="PIRSF" id="PIRSF010130">
    <property type="entry name" value="PduL"/>
    <property type="match status" value="1"/>
</dbReference>
<evidence type="ECO:0000313" key="11">
    <source>
        <dbReference type="EMBL" id="MST50750.1"/>
    </source>
</evidence>
<reference evidence="11 12" key="1">
    <citation type="submission" date="2019-08" db="EMBL/GenBank/DDBJ databases">
        <title>In-depth cultivation of the pig gut microbiome towards novel bacterial diversity and tailored functional studies.</title>
        <authorList>
            <person name="Wylensek D."/>
            <person name="Hitch T.C.A."/>
            <person name="Clavel T."/>
        </authorList>
    </citation>
    <scope>NUCLEOTIDE SEQUENCE [LARGE SCALE GENOMIC DNA]</scope>
    <source>
        <strain evidence="11 12">WCA-MUC-591-APC-3H</strain>
    </source>
</reference>
<evidence type="ECO:0000256" key="7">
    <source>
        <dbReference type="ARBA" id="ARBA00022833"/>
    </source>
</evidence>
<comment type="caution">
    <text evidence="11">The sequence shown here is derived from an EMBL/GenBank/DDBJ whole genome shotgun (WGS) entry which is preliminary data.</text>
</comment>
<keyword evidence="7" id="KW-0862">Zinc</keyword>
<dbReference type="RefSeq" id="WP_154573243.1">
    <property type="nucleotide sequence ID" value="NZ_JAXFGS010000005.1"/>
</dbReference>
<evidence type="ECO:0000256" key="8">
    <source>
        <dbReference type="ARBA" id="ARBA00023315"/>
    </source>
</evidence>
<comment type="function">
    <text evidence="10">Involved in 1,2-propanediol (1,2-PD) degradation by catalyzing the conversion of propanoyl-CoA to propanoyl-phosphate.</text>
</comment>
<dbReference type="PANTHER" id="PTHR39453:SF1">
    <property type="entry name" value="PHOSPHATE PROPANOYLTRANSFERASE"/>
    <property type="match status" value="1"/>
</dbReference>
<dbReference type="NCBIfam" id="NF011652">
    <property type="entry name" value="PRK15070.1"/>
    <property type="match status" value="1"/>
</dbReference>
<keyword evidence="8 10" id="KW-0012">Acyltransferase</keyword>
<name>A0A6L5Y1Q8_9FIRM</name>
<proteinExistence type="inferred from homology"/>
<dbReference type="InterPro" id="IPR008300">
    <property type="entry name" value="PTAC"/>
</dbReference>
<dbReference type="EMBL" id="VUMZ01000001">
    <property type="protein sequence ID" value="MST50750.1"/>
    <property type="molecule type" value="Genomic_DNA"/>
</dbReference>
<evidence type="ECO:0000256" key="6">
    <source>
        <dbReference type="ARBA" id="ARBA00022723"/>
    </source>
</evidence>